<proteinExistence type="predicted"/>
<reference evidence="1 2" key="1">
    <citation type="submission" date="2019-02" db="EMBL/GenBank/DDBJ databases">
        <title>Planctomycetal bacteria perform biofilm scaping via a novel small molecule.</title>
        <authorList>
            <person name="Jeske O."/>
            <person name="Boedeker C."/>
            <person name="Wiegand S."/>
            <person name="Breitling P."/>
            <person name="Kallscheuer N."/>
            <person name="Jogler M."/>
            <person name="Rohde M."/>
            <person name="Petersen J."/>
            <person name="Medema M.H."/>
            <person name="Surup F."/>
            <person name="Jogler C."/>
        </authorList>
    </citation>
    <scope>NUCLEOTIDE SEQUENCE [LARGE SCALE GENOMIC DNA]</scope>
    <source>
        <strain evidence="1 2">Mal15</strain>
    </source>
</reference>
<dbReference type="KEGG" id="smam:Mal15_62060"/>
<dbReference type="AlphaFoldDB" id="A0A5B9MLA2"/>
<accession>A0A5B9MLA2</accession>
<name>A0A5B9MLA2_9BACT</name>
<protein>
    <submittedName>
        <fullName evidence="1">Uncharacterized protein</fullName>
    </submittedName>
</protein>
<keyword evidence="2" id="KW-1185">Reference proteome</keyword>
<gene>
    <name evidence="1" type="ORF">Mal15_62060</name>
</gene>
<evidence type="ECO:0000313" key="2">
    <source>
        <dbReference type="Proteomes" id="UP000321353"/>
    </source>
</evidence>
<evidence type="ECO:0000313" key="1">
    <source>
        <dbReference type="EMBL" id="QEG02123.1"/>
    </source>
</evidence>
<dbReference type="Proteomes" id="UP000321353">
    <property type="component" value="Chromosome"/>
</dbReference>
<organism evidence="1 2">
    <name type="scientific">Stieleria maiorica</name>
    <dbReference type="NCBI Taxonomy" id="2795974"/>
    <lineage>
        <taxon>Bacteria</taxon>
        <taxon>Pseudomonadati</taxon>
        <taxon>Planctomycetota</taxon>
        <taxon>Planctomycetia</taxon>
        <taxon>Pirellulales</taxon>
        <taxon>Pirellulaceae</taxon>
        <taxon>Stieleria</taxon>
    </lineage>
</organism>
<sequence>MTCRPSSFPGSAWERDACVAPATRPMQVGGGTSEAVRPKAEPWNECLLRHAAA</sequence>
<dbReference type="EMBL" id="CP036264">
    <property type="protein sequence ID" value="QEG02123.1"/>
    <property type="molecule type" value="Genomic_DNA"/>
</dbReference>